<proteinExistence type="predicted"/>
<gene>
    <name evidence="1" type="ORF">O6H91_07G104000</name>
</gene>
<keyword evidence="2" id="KW-1185">Reference proteome</keyword>
<dbReference type="EMBL" id="CM055098">
    <property type="protein sequence ID" value="KAJ7550503.1"/>
    <property type="molecule type" value="Genomic_DNA"/>
</dbReference>
<sequence length="295" mass="34090">MEVPGLPLDFYCRSACRCLKKAASSRKTCLFTDELQHLQKFESIVSSTIPSHPHYSKRKGEKAILELQIYLLEARKWMQKLHGRFVPRSQTVDKVTTKTVGRRFSRTLLEQMNPFVKLRTNPRKTINSPRKQDWEAWVRKLHESYYFLGPSSSRSGMPGVSKKKRLSKERYFHNLPASSTIDPNKSSSIRTSCPVRRWDNVVGDCAVVTREVQVQGEGKNGYVKFKSKSSKDDAGKSVLCSTLSSVQHIGELSRKLFEWSLKYEEERFGGHRSEPEFGCFNKNFREEESIMWPKV</sequence>
<comment type="caution">
    <text evidence="1">The sequence shown here is derived from an EMBL/GenBank/DDBJ whole genome shotgun (WGS) entry which is preliminary data.</text>
</comment>
<reference evidence="2" key="1">
    <citation type="journal article" date="2024" name="Proc. Natl. Acad. Sci. U.S.A.">
        <title>Extraordinary preservation of gene collinearity over three hundred million years revealed in homosporous lycophytes.</title>
        <authorList>
            <person name="Li C."/>
            <person name="Wickell D."/>
            <person name="Kuo L.Y."/>
            <person name="Chen X."/>
            <person name="Nie B."/>
            <person name="Liao X."/>
            <person name="Peng D."/>
            <person name="Ji J."/>
            <person name="Jenkins J."/>
            <person name="Williams M."/>
            <person name="Shu S."/>
            <person name="Plott C."/>
            <person name="Barry K."/>
            <person name="Rajasekar S."/>
            <person name="Grimwood J."/>
            <person name="Han X."/>
            <person name="Sun S."/>
            <person name="Hou Z."/>
            <person name="He W."/>
            <person name="Dai G."/>
            <person name="Sun C."/>
            <person name="Schmutz J."/>
            <person name="Leebens-Mack J.H."/>
            <person name="Li F.W."/>
            <person name="Wang L."/>
        </authorList>
    </citation>
    <scope>NUCLEOTIDE SEQUENCE [LARGE SCALE GENOMIC DNA]</scope>
    <source>
        <strain evidence="2">cv. PW_Plant_1</strain>
    </source>
</reference>
<evidence type="ECO:0000313" key="1">
    <source>
        <dbReference type="EMBL" id="KAJ7550503.1"/>
    </source>
</evidence>
<protein>
    <submittedName>
        <fullName evidence="1">Uncharacterized protein</fullName>
    </submittedName>
</protein>
<name>A0ACC2D8F2_DIPCM</name>
<accession>A0ACC2D8F2</accession>
<evidence type="ECO:0000313" key="2">
    <source>
        <dbReference type="Proteomes" id="UP001162992"/>
    </source>
</evidence>
<organism evidence="1 2">
    <name type="scientific">Diphasiastrum complanatum</name>
    <name type="common">Issler's clubmoss</name>
    <name type="synonym">Lycopodium complanatum</name>
    <dbReference type="NCBI Taxonomy" id="34168"/>
    <lineage>
        <taxon>Eukaryota</taxon>
        <taxon>Viridiplantae</taxon>
        <taxon>Streptophyta</taxon>
        <taxon>Embryophyta</taxon>
        <taxon>Tracheophyta</taxon>
        <taxon>Lycopodiopsida</taxon>
        <taxon>Lycopodiales</taxon>
        <taxon>Lycopodiaceae</taxon>
        <taxon>Lycopodioideae</taxon>
        <taxon>Diphasiastrum</taxon>
    </lineage>
</organism>
<dbReference type="Proteomes" id="UP001162992">
    <property type="component" value="Chromosome 7"/>
</dbReference>